<accession>A0AAN9MGI7</accession>
<dbReference type="EMBL" id="JAYMYQ010000002">
    <property type="protein sequence ID" value="KAK7351502.1"/>
    <property type="molecule type" value="Genomic_DNA"/>
</dbReference>
<evidence type="ECO:0000313" key="2">
    <source>
        <dbReference type="EMBL" id="KAK7351502.1"/>
    </source>
</evidence>
<evidence type="ECO:0000313" key="3">
    <source>
        <dbReference type="Proteomes" id="UP001367508"/>
    </source>
</evidence>
<name>A0AAN9MGI7_CANGL</name>
<evidence type="ECO:0000256" key="1">
    <source>
        <dbReference type="SAM" id="MobiDB-lite"/>
    </source>
</evidence>
<dbReference type="CDD" id="cd07821">
    <property type="entry name" value="PYR_PYL_RCAR_like"/>
    <property type="match status" value="1"/>
</dbReference>
<dbReference type="Proteomes" id="UP001367508">
    <property type="component" value="Unassembled WGS sequence"/>
</dbReference>
<dbReference type="Gene3D" id="3.30.530.20">
    <property type="match status" value="1"/>
</dbReference>
<dbReference type="SUPFAM" id="SSF55961">
    <property type="entry name" value="Bet v1-like"/>
    <property type="match status" value="1"/>
</dbReference>
<dbReference type="InterPro" id="IPR023393">
    <property type="entry name" value="START-like_dom_sf"/>
</dbReference>
<gene>
    <name evidence="2" type="ORF">VNO77_11014</name>
</gene>
<proteinExistence type="predicted"/>
<dbReference type="AlphaFoldDB" id="A0AAN9MGI7"/>
<comment type="caution">
    <text evidence="2">The sequence shown here is derived from an EMBL/GenBank/DDBJ whole genome shotgun (WGS) entry which is preliminary data.</text>
</comment>
<organism evidence="2 3">
    <name type="scientific">Canavalia gladiata</name>
    <name type="common">Sword bean</name>
    <name type="synonym">Dolichos gladiatus</name>
    <dbReference type="NCBI Taxonomy" id="3824"/>
    <lineage>
        <taxon>Eukaryota</taxon>
        <taxon>Viridiplantae</taxon>
        <taxon>Streptophyta</taxon>
        <taxon>Embryophyta</taxon>
        <taxon>Tracheophyta</taxon>
        <taxon>Spermatophyta</taxon>
        <taxon>Magnoliopsida</taxon>
        <taxon>eudicotyledons</taxon>
        <taxon>Gunneridae</taxon>
        <taxon>Pentapetalae</taxon>
        <taxon>rosids</taxon>
        <taxon>fabids</taxon>
        <taxon>Fabales</taxon>
        <taxon>Fabaceae</taxon>
        <taxon>Papilionoideae</taxon>
        <taxon>50 kb inversion clade</taxon>
        <taxon>NPAAA clade</taxon>
        <taxon>indigoferoid/millettioid clade</taxon>
        <taxon>Phaseoleae</taxon>
        <taxon>Canavalia</taxon>
    </lineage>
</organism>
<dbReference type="InterPro" id="IPR019587">
    <property type="entry name" value="Polyketide_cyclase/dehydratase"/>
</dbReference>
<dbReference type="PANTHER" id="PTHR33789:SF11">
    <property type="entry name" value="OS05G0202300 PROTEIN"/>
    <property type="match status" value="1"/>
</dbReference>
<keyword evidence="3" id="KW-1185">Reference proteome</keyword>
<dbReference type="Pfam" id="PF10604">
    <property type="entry name" value="Polyketide_cyc2"/>
    <property type="match status" value="1"/>
</dbReference>
<dbReference type="GO" id="GO:0004864">
    <property type="term" value="F:protein phosphatase inhibitor activity"/>
    <property type="evidence" value="ECO:0007669"/>
    <property type="project" value="UniProtKB-ARBA"/>
</dbReference>
<protein>
    <submittedName>
        <fullName evidence="2">Uncharacterized protein</fullName>
    </submittedName>
</protein>
<feature type="region of interest" description="Disordered" evidence="1">
    <location>
        <begin position="1"/>
        <end position="25"/>
    </location>
</feature>
<sequence>MVNPSPSPPVEETVPFPNPPIREPKFSFTNIDYNPKRHKPMAMTESKSSSRWEGETWVELQGITAEQVWPFIEDFCNIQKLIPIETCFQLEGVHGQPGLIRYCALTIADDADPEKTVMKWAKEKLVVIDPIQHRLTYEVLDNNMGLKSYVATIKLLPIISDGNSKPTDCKIQWSFACDPVEGWTFEALFSLIQSFNQSTAKKMELACSQDKSM</sequence>
<dbReference type="InterPro" id="IPR053249">
    <property type="entry name" value="LFS"/>
</dbReference>
<reference evidence="2 3" key="1">
    <citation type="submission" date="2024-01" db="EMBL/GenBank/DDBJ databases">
        <title>The genomes of 5 underutilized Papilionoideae crops provide insights into root nodulation and disease resistanc.</title>
        <authorList>
            <person name="Jiang F."/>
        </authorList>
    </citation>
    <scope>NUCLEOTIDE SEQUENCE [LARGE SCALE GENOMIC DNA]</scope>
    <source>
        <strain evidence="2">LVBAO_FW01</strain>
        <tissue evidence="2">Leaves</tissue>
    </source>
</reference>
<dbReference type="PANTHER" id="PTHR33789">
    <property type="entry name" value="LACHRYMATORY-FACTOR SYNTHASE"/>
    <property type="match status" value="1"/>
</dbReference>